<accession>A0AAN8XRH3</accession>
<evidence type="ECO:0000313" key="3">
    <source>
        <dbReference type="EMBL" id="KAK7082879.1"/>
    </source>
</evidence>
<dbReference type="SUPFAM" id="SSF56436">
    <property type="entry name" value="C-type lectin-like"/>
    <property type="match status" value="1"/>
</dbReference>
<organism evidence="3 4">
    <name type="scientific">Halocaridina rubra</name>
    <name type="common">Hawaiian red shrimp</name>
    <dbReference type="NCBI Taxonomy" id="373956"/>
    <lineage>
        <taxon>Eukaryota</taxon>
        <taxon>Metazoa</taxon>
        <taxon>Ecdysozoa</taxon>
        <taxon>Arthropoda</taxon>
        <taxon>Crustacea</taxon>
        <taxon>Multicrustacea</taxon>
        <taxon>Malacostraca</taxon>
        <taxon>Eumalacostraca</taxon>
        <taxon>Eucarida</taxon>
        <taxon>Decapoda</taxon>
        <taxon>Pleocyemata</taxon>
        <taxon>Caridea</taxon>
        <taxon>Atyoidea</taxon>
        <taxon>Atyidae</taxon>
        <taxon>Halocaridina</taxon>
    </lineage>
</organism>
<evidence type="ECO:0000313" key="4">
    <source>
        <dbReference type="Proteomes" id="UP001381693"/>
    </source>
</evidence>
<sequence>MSCIIRYTAFILIAIDGTKEVWSQLTAPLIQEQHSDCDAGWVQYQDYCYLTSITSNATEGQTYHQALTLCEQQGGELIRIHSKEDSIFVFSLMNYISQTSLSKFISNAPCVYLSTAEQRYYVAMSCEEPRGYICKKPKQIKLNESPFMRSRKKRNVRLKKLVSLRHEGNLQANVPHLQNDDPYSLQWKIIHLQISTQSPPKIEGNDLLPIHPSNSKPQSSDSTKGSLAANFFPLGNHRRFSSPFSSKFSDTFRVPAVHQTPHPVQNTLQYTFQSPVRFSEPVKHRLGSFAKDMSVKTSEQLVMKEEPSQSSHTSTSSHYGQVSSTESTTNTVPTSTAAANDIRHCRE</sequence>
<reference evidence="3 4" key="1">
    <citation type="submission" date="2023-11" db="EMBL/GenBank/DDBJ databases">
        <title>Halocaridina rubra genome assembly.</title>
        <authorList>
            <person name="Smith C."/>
        </authorList>
    </citation>
    <scope>NUCLEOTIDE SEQUENCE [LARGE SCALE GENOMIC DNA]</scope>
    <source>
        <strain evidence="3">EP-1</strain>
        <tissue evidence="3">Whole</tissue>
    </source>
</reference>
<dbReference type="InterPro" id="IPR016187">
    <property type="entry name" value="CTDL_fold"/>
</dbReference>
<dbReference type="CDD" id="cd00037">
    <property type="entry name" value="CLECT"/>
    <property type="match status" value="1"/>
</dbReference>
<dbReference type="Gene3D" id="3.10.100.10">
    <property type="entry name" value="Mannose-Binding Protein A, subunit A"/>
    <property type="match status" value="1"/>
</dbReference>
<dbReference type="SMART" id="SM00034">
    <property type="entry name" value="CLECT"/>
    <property type="match status" value="1"/>
</dbReference>
<proteinExistence type="predicted"/>
<dbReference type="AlphaFoldDB" id="A0AAN8XRH3"/>
<keyword evidence="4" id="KW-1185">Reference proteome</keyword>
<feature type="domain" description="C-type lectin" evidence="2">
    <location>
        <begin position="37"/>
        <end position="135"/>
    </location>
</feature>
<feature type="compositionally biased region" description="Low complexity" evidence="1">
    <location>
        <begin position="308"/>
        <end position="336"/>
    </location>
</feature>
<dbReference type="EMBL" id="JAXCGZ010003864">
    <property type="protein sequence ID" value="KAK7082879.1"/>
    <property type="molecule type" value="Genomic_DNA"/>
</dbReference>
<dbReference type="InterPro" id="IPR016186">
    <property type="entry name" value="C-type_lectin-like/link_sf"/>
</dbReference>
<dbReference type="Pfam" id="PF05473">
    <property type="entry name" value="UL45"/>
    <property type="match status" value="1"/>
</dbReference>
<dbReference type="Proteomes" id="UP001381693">
    <property type="component" value="Unassembled WGS sequence"/>
</dbReference>
<feature type="compositionally biased region" description="Polar residues" evidence="1">
    <location>
        <begin position="212"/>
        <end position="225"/>
    </location>
</feature>
<feature type="non-terminal residue" evidence="3">
    <location>
        <position position="347"/>
    </location>
</feature>
<comment type="caution">
    <text evidence="3">The sequence shown here is derived from an EMBL/GenBank/DDBJ whole genome shotgun (WGS) entry which is preliminary data.</text>
</comment>
<feature type="region of interest" description="Disordered" evidence="1">
    <location>
        <begin position="201"/>
        <end position="226"/>
    </location>
</feature>
<evidence type="ECO:0000259" key="2">
    <source>
        <dbReference type="SMART" id="SM00034"/>
    </source>
</evidence>
<feature type="region of interest" description="Disordered" evidence="1">
    <location>
        <begin position="298"/>
        <end position="347"/>
    </location>
</feature>
<dbReference type="InterPro" id="IPR001304">
    <property type="entry name" value="C-type_lectin-like"/>
</dbReference>
<protein>
    <recommendedName>
        <fullName evidence="2">C-type lectin domain-containing protein</fullName>
    </recommendedName>
</protein>
<gene>
    <name evidence="3" type="ORF">SK128_010154</name>
</gene>
<name>A0AAN8XRH3_HALRR</name>
<evidence type="ECO:0000256" key="1">
    <source>
        <dbReference type="SAM" id="MobiDB-lite"/>
    </source>
</evidence>